<feature type="region of interest" description="Disordered" evidence="1">
    <location>
        <begin position="1"/>
        <end position="46"/>
    </location>
</feature>
<reference evidence="2" key="1">
    <citation type="journal article" date="2022" name="bioRxiv">
        <title>Sequencing and chromosome-scale assembly of the giantPleurodeles waltlgenome.</title>
        <authorList>
            <person name="Brown T."/>
            <person name="Elewa A."/>
            <person name="Iarovenko S."/>
            <person name="Subramanian E."/>
            <person name="Araus A.J."/>
            <person name="Petzold A."/>
            <person name="Susuki M."/>
            <person name="Suzuki K.-i.T."/>
            <person name="Hayashi T."/>
            <person name="Toyoda A."/>
            <person name="Oliveira C."/>
            <person name="Osipova E."/>
            <person name="Leigh N.D."/>
            <person name="Simon A."/>
            <person name="Yun M.H."/>
        </authorList>
    </citation>
    <scope>NUCLEOTIDE SEQUENCE</scope>
    <source>
        <strain evidence="2">20211129_DDA</strain>
        <tissue evidence="2">Liver</tissue>
    </source>
</reference>
<protein>
    <submittedName>
        <fullName evidence="2">Uncharacterized protein</fullName>
    </submittedName>
</protein>
<organism evidence="2 3">
    <name type="scientific">Pleurodeles waltl</name>
    <name type="common">Iberian ribbed newt</name>
    <dbReference type="NCBI Taxonomy" id="8319"/>
    <lineage>
        <taxon>Eukaryota</taxon>
        <taxon>Metazoa</taxon>
        <taxon>Chordata</taxon>
        <taxon>Craniata</taxon>
        <taxon>Vertebrata</taxon>
        <taxon>Euteleostomi</taxon>
        <taxon>Amphibia</taxon>
        <taxon>Batrachia</taxon>
        <taxon>Caudata</taxon>
        <taxon>Salamandroidea</taxon>
        <taxon>Salamandridae</taxon>
        <taxon>Pleurodelinae</taxon>
        <taxon>Pleurodeles</taxon>
    </lineage>
</organism>
<name>A0AAV7UYA1_PLEWA</name>
<dbReference type="Proteomes" id="UP001066276">
    <property type="component" value="Chromosome 2_2"/>
</dbReference>
<accession>A0AAV7UYA1</accession>
<dbReference type="EMBL" id="JANPWB010000004">
    <property type="protein sequence ID" value="KAJ1194088.1"/>
    <property type="molecule type" value="Genomic_DNA"/>
</dbReference>
<evidence type="ECO:0000313" key="3">
    <source>
        <dbReference type="Proteomes" id="UP001066276"/>
    </source>
</evidence>
<comment type="caution">
    <text evidence="2">The sequence shown here is derived from an EMBL/GenBank/DDBJ whole genome shotgun (WGS) entry which is preliminary data.</text>
</comment>
<gene>
    <name evidence="2" type="ORF">NDU88_003383</name>
</gene>
<evidence type="ECO:0000313" key="2">
    <source>
        <dbReference type="EMBL" id="KAJ1194088.1"/>
    </source>
</evidence>
<dbReference type="AlphaFoldDB" id="A0AAV7UYA1"/>
<feature type="compositionally biased region" description="Basic and acidic residues" evidence="1">
    <location>
        <begin position="1"/>
        <end position="22"/>
    </location>
</feature>
<proteinExistence type="predicted"/>
<evidence type="ECO:0000256" key="1">
    <source>
        <dbReference type="SAM" id="MobiDB-lite"/>
    </source>
</evidence>
<sequence>MEDRFQDLKKQEHKEEVVKDQEYENGPEDQGKDDQYQADTEEGLEQEAYSEERLWYNAEAVHQSRTAHECVKVKTRVGTLQAAMTQTPPEWADNPLEPSTGETEKASFAAVLVLCSA</sequence>
<keyword evidence="3" id="KW-1185">Reference proteome</keyword>